<gene>
    <name evidence="2" type="ORF">JZO67_000989</name>
</gene>
<dbReference type="InterPro" id="IPR004843">
    <property type="entry name" value="Calcineurin-like_PHP"/>
</dbReference>
<comment type="caution">
    <text evidence="2">The sequence shown here is derived from an EMBL/GenBank/DDBJ whole genome shotgun (WGS) entry which is preliminary data.</text>
</comment>
<dbReference type="InterPro" id="IPR029052">
    <property type="entry name" value="Metallo-depent_PP-like"/>
</dbReference>
<dbReference type="EMBL" id="JAFREL020000001">
    <property type="protein sequence ID" value="MEO1769050.1"/>
    <property type="molecule type" value="Genomic_DNA"/>
</dbReference>
<evidence type="ECO:0000313" key="2">
    <source>
        <dbReference type="EMBL" id="MEO1769050.1"/>
    </source>
</evidence>
<evidence type="ECO:0000313" key="3">
    <source>
        <dbReference type="Proteomes" id="UP000664357"/>
    </source>
</evidence>
<proteinExistence type="predicted"/>
<reference evidence="2 3" key="1">
    <citation type="submission" date="2021-03" db="EMBL/GenBank/DDBJ databases">
        <authorList>
            <person name="Gilmore M.S."/>
            <person name="Schwartzman J."/>
            <person name="Van Tyne D."/>
            <person name="Martin M."/>
            <person name="Earl A.M."/>
            <person name="Manson A.L."/>
            <person name="Straub T."/>
            <person name="Salamzade R."/>
            <person name="Saavedra J."/>
            <person name="Lebreton F."/>
            <person name="Prichula J."/>
            <person name="Schaufler K."/>
            <person name="Gaca A."/>
            <person name="Sgardioli B."/>
            <person name="Wagenaar J."/>
            <person name="Strong T."/>
        </authorList>
    </citation>
    <scope>NUCLEOTIDE SEQUENCE [LARGE SCALE GENOMIC DNA]</scope>
    <source>
        <strain evidence="2 3">665A</strain>
    </source>
</reference>
<feature type="domain" description="Calcineurin-like phosphoesterase" evidence="1">
    <location>
        <begin position="10"/>
        <end position="242"/>
    </location>
</feature>
<evidence type="ECO:0000259" key="1">
    <source>
        <dbReference type="Pfam" id="PF00149"/>
    </source>
</evidence>
<organism evidence="2 3">
    <name type="scientific">Candidatus Enterococcus ferrettii</name>
    <dbReference type="NCBI Taxonomy" id="2815324"/>
    <lineage>
        <taxon>Bacteria</taxon>
        <taxon>Bacillati</taxon>
        <taxon>Bacillota</taxon>
        <taxon>Bacilli</taxon>
        <taxon>Lactobacillales</taxon>
        <taxon>Enterococcaceae</taxon>
        <taxon>Enterococcus</taxon>
    </lineage>
</organism>
<dbReference type="PANTHER" id="PTHR32440:SF11">
    <property type="entry name" value="METALLOPHOSPHOESTERASE DOMAIN-CONTAINING PROTEIN"/>
    <property type="match status" value="1"/>
</dbReference>
<reference evidence="2 3" key="2">
    <citation type="submission" date="2024-02" db="EMBL/GenBank/DDBJ databases">
        <title>The Genome Sequence of Enterococcus sp. DIV0159.</title>
        <authorList>
            <person name="Earl A."/>
            <person name="Manson A."/>
            <person name="Gilmore M."/>
            <person name="Sanders J."/>
            <person name="Shea T."/>
            <person name="Howe W."/>
            <person name="Livny J."/>
            <person name="Cuomo C."/>
            <person name="Neafsey D."/>
            <person name="Birren B."/>
        </authorList>
    </citation>
    <scope>NUCLEOTIDE SEQUENCE [LARGE SCALE GENOMIC DNA]</scope>
    <source>
        <strain evidence="2 3">665A</strain>
    </source>
</reference>
<dbReference type="CDD" id="cd07383">
    <property type="entry name" value="MPP_Dcr2"/>
    <property type="match status" value="1"/>
</dbReference>
<dbReference type="Gene3D" id="3.60.21.10">
    <property type="match status" value="1"/>
</dbReference>
<name>A0ABV0EK91_9ENTE</name>
<keyword evidence="3" id="KW-1185">Reference proteome</keyword>
<sequence>MHSEKNSSSFRILQFTDLHLRTWPLDEADQQTLQMIQAMSKKEQPDLILFTGDIVWSTIADAPLAIFQEFIDFCNTLEFPIALTYGNHDSNHPAITRGMLRQKETDIKSLAEKKCSLIANDRESYVLEIYNSNQLKIEQLLFIIDSGEYTDSPYSRYDWILPEQIEWFKTTARYYHKHSAVKSAYSFLHIPLQEFMEAYQVNRPINSVVGELRVDSPEINTGFFAALLFDPITKGVFAGHNHDNNFQTNYLGLEVVFGQVSGYGAISQNRRGARLIILEEQQLQTSILYGENYF</sequence>
<dbReference type="Proteomes" id="UP000664357">
    <property type="component" value="Unassembled WGS sequence"/>
</dbReference>
<accession>A0ABV0EK91</accession>
<dbReference type="SUPFAM" id="SSF56300">
    <property type="entry name" value="Metallo-dependent phosphatases"/>
    <property type="match status" value="1"/>
</dbReference>
<dbReference type="Pfam" id="PF00149">
    <property type="entry name" value="Metallophos"/>
    <property type="match status" value="1"/>
</dbReference>
<protein>
    <recommendedName>
        <fullName evidence="1">Calcineurin-like phosphoesterase domain-containing protein</fullName>
    </recommendedName>
</protein>
<dbReference type="PANTHER" id="PTHR32440">
    <property type="entry name" value="PHOSPHATASE DCR2-RELATED-RELATED"/>
    <property type="match status" value="1"/>
</dbReference>